<dbReference type="EMBL" id="MHUV01000005">
    <property type="protein sequence ID" value="OHA82655.1"/>
    <property type="molecule type" value="Genomic_DNA"/>
</dbReference>
<feature type="transmembrane region" description="Helical" evidence="1">
    <location>
        <begin position="99"/>
        <end position="119"/>
    </location>
</feature>
<dbReference type="AlphaFoldDB" id="A0A1G2SCD3"/>
<sequence length="120" mass="13375">MYSYIFTAHIIGALLFFVASIVVLISLFRPYKIETYRKLATTVALLIFGECVTGSVLTFLAYEPLNYLALCGAIGVYTLISITTLYILKRKMIEHKEELPALVYPLSFAGIAPVILTIFS</sequence>
<dbReference type="STRING" id="1802726.A3B07_01855"/>
<gene>
    <name evidence="2" type="ORF">A3B07_01855</name>
</gene>
<feature type="transmembrane region" description="Helical" evidence="1">
    <location>
        <begin position="67"/>
        <end position="87"/>
    </location>
</feature>
<evidence type="ECO:0000313" key="2">
    <source>
        <dbReference type="EMBL" id="OHA82655.1"/>
    </source>
</evidence>
<keyword evidence="1" id="KW-1133">Transmembrane helix</keyword>
<protein>
    <submittedName>
        <fullName evidence="2">Uncharacterized protein</fullName>
    </submittedName>
</protein>
<dbReference type="Proteomes" id="UP000178817">
    <property type="component" value="Unassembled WGS sequence"/>
</dbReference>
<reference evidence="2 3" key="1">
    <citation type="journal article" date="2016" name="Nat. Commun.">
        <title>Thousands of microbial genomes shed light on interconnected biogeochemical processes in an aquifer system.</title>
        <authorList>
            <person name="Anantharaman K."/>
            <person name="Brown C.T."/>
            <person name="Hug L.A."/>
            <person name="Sharon I."/>
            <person name="Castelle C.J."/>
            <person name="Probst A.J."/>
            <person name="Thomas B.C."/>
            <person name="Singh A."/>
            <person name="Wilkins M.J."/>
            <person name="Karaoz U."/>
            <person name="Brodie E.L."/>
            <person name="Williams K.H."/>
            <person name="Hubbard S.S."/>
            <person name="Banfield J.F."/>
        </authorList>
    </citation>
    <scope>NUCLEOTIDE SEQUENCE [LARGE SCALE GENOMIC DNA]</scope>
</reference>
<evidence type="ECO:0000313" key="3">
    <source>
        <dbReference type="Proteomes" id="UP000178817"/>
    </source>
</evidence>
<organism evidence="2 3">
    <name type="scientific">Candidatus Yonathbacteria bacterium RIFCSPLOWO2_01_FULL_43_27</name>
    <dbReference type="NCBI Taxonomy" id="1802726"/>
    <lineage>
        <taxon>Bacteria</taxon>
        <taxon>Candidatus Yonathiibacteriota</taxon>
    </lineage>
</organism>
<evidence type="ECO:0000256" key="1">
    <source>
        <dbReference type="SAM" id="Phobius"/>
    </source>
</evidence>
<proteinExistence type="predicted"/>
<keyword evidence="1" id="KW-0472">Membrane</keyword>
<accession>A0A1G2SCD3</accession>
<feature type="transmembrane region" description="Helical" evidence="1">
    <location>
        <begin position="6"/>
        <end position="27"/>
    </location>
</feature>
<comment type="caution">
    <text evidence="2">The sequence shown here is derived from an EMBL/GenBank/DDBJ whole genome shotgun (WGS) entry which is preliminary data.</text>
</comment>
<name>A0A1G2SCD3_9BACT</name>
<feature type="transmembrane region" description="Helical" evidence="1">
    <location>
        <begin position="39"/>
        <end position="61"/>
    </location>
</feature>
<keyword evidence="1" id="KW-0812">Transmembrane</keyword>